<evidence type="ECO:0000313" key="1">
    <source>
        <dbReference type="EMBL" id="PMP80379.1"/>
    </source>
</evidence>
<dbReference type="AlphaFoldDB" id="A0A2J6X3Q6"/>
<protein>
    <submittedName>
        <fullName evidence="1">Uncharacterized protein</fullName>
    </submittedName>
</protein>
<sequence>MDRVHTITPRLYHETQTVGVEDGYVQRMPATRKLVWAISDVGMGTHADGVPSPTFWHAADQVPSAGIHIIAAVRSVGGPL</sequence>
<dbReference type="EMBL" id="PNIQ01000612">
    <property type="protein sequence ID" value="PMP80379.1"/>
    <property type="molecule type" value="Genomic_DNA"/>
</dbReference>
<comment type="caution">
    <text evidence="1">The sequence shown here is derived from an EMBL/GenBank/DDBJ whole genome shotgun (WGS) entry which is preliminary data.</text>
</comment>
<proteinExistence type="predicted"/>
<reference evidence="1 2" key="1">
    <citation type="submission" date="2018-01" db="EMBL/GenBank/DDBJ databases">
        <title>Metagenomic assembled genomes from two thermal pools in the Uzon Caldera, Kamchatka, Russia.</title>
        <authorList>
            <person name="Wilkins L."/>
            <person name="Ettinger C."/>
        </authorList>
    </citation>
    <scope>NUCLEOTIDE SEQUENCE [LARGE SCALE GENOMIC DNA]</scope>
    <source>
        <strain evidence="1">ZAV-02</strain>
    </source>
</reference>
<evidence type="ECO:0000313" key="2">
    <source>
        <dbReference type="Proteomes" id="UP000243376"/>
    </source>
</evidence>
<gene>
    <name evidence="1" type="ORF">C0184_09260</name>
</gene>
<name>A0A2J6X3Q6_9CHLR</name>
<accession>A0A2J6X3Q6</accession>
<organism evidence="1 2">
    <name type="scientific">Chloroflexus aggregans</name>
    <dbReference type="NCBI Taxonomy" id="152260"/>
    <lineage>
        <taxon>Bacteria</taxon>
        <taxon>Bacillati</taxon>
        <taxon>Chloroflexota</taxon>
        <taxon>Chloroflexia</taxon>
        <taxon>Chloroflexales</taxon>
        <taxon>Chloroflexineae</taxon>
        <taxon>Chloroflexaceae</taxon>
        <taxon>Chloroflexus</taxon>
    </lineage>
</organism>
<dbReference type="Proteomes" id="UP000243376">
    <property type="component" value="Unassembled WGS sequence"/>
</dbReference>